<gene>
    <name evidence="2" type="ORF">BG258_22865</name>
</gene>
<protein>
    <recommendedName>
        <fullName evidence="1">PLAT domain-containing protein</fullName>
    </recommendedName>
</protein>
<dbReference type="SUPFAM" id="SSF49723">
    <property type="entry name" value="Lipase/lipooxygenase domain (PLAT/LH2 domain)"/>
    <property type="match status" value="1"/>
</dbReference>
<feature type="domain" description="PLAT" evidence="1">
    <location>
        <begin position="1"/>
        <end position="137"/>
    </location>
</feature>
<dbReference type="RefSeq" id="WP_069482484.1">
    <property type="nucleotide sequence ID" value="NZ_KV766182.1"/>
</dbReference>
<dbReference type="Proteomes" id="UP000094784">
    <property type="component" value="Unassembled WGS sequence"/>
</dbReference>
<accession>A0A1E4QZ35</accession>
<dbReference type="Pfam" id="PF01477">
    <property type="entry name" value="PLAT"/>
    <property type="match status" value="1"/>
</dbReference>
<sequence>MKFNTGNKTGDGTDENVLVRLYGYDGKKDGDFYCDYTGPKTNALEVKGTYNDHEAHGKGGKVKYKCTTNDFLGKITKLVVYVNPYTNNPDGPAWFLDSVEVSAQMGATPESKETWVFPCKKLIGIPERCPGQVVHRFVELTEDGSKVFDHDPEGEKAELNYPIKTVSGIRGFSPVIYNTNTDPYWSENVRVIIE</sequence>
<dbReference type="AlphaFoldDB" id="A0A1E4QZ35"/>
<dbReference type="InterPro" id="IPR001024">
    <property type="entry name" value="PLAT/LH2_dom"/>
</dbReference>
<reference evidence="2 3" key="1">
    <citation type="submission" date="2016-09" db="EMBL/GenBank/DDBJ databases">
        <title>Draft genome sequence of the soil isolate, Lysinibacillus fusiformis M5, a potential hypoxanthine producer.</title>
        <authorList>
            <person name="Gallegos-Monterrosa R."/>
            <person name="Maroti G."/>
            <person name="Balint B."/>
            <person name="Kovacs A.T."/>
        </authorList>
    </citation>
    <scope>NUCLEOTIDE SEQUENCE [LARGE SCALE GENOMIC DNA]</scope>
    <source>
        <strain evidence="2 3">M5</strain>
    </source>
</reference>
<evidence type="ECO:0000313" key="3">
    <source>
        <dbReference type="Proteomes" id="UP000094784"/>
    </source>
</evidence>
<dbReference type="Gene3D" id="2.60.60.20">
    <property type="entry name" value="PLAT/LH2 domain"/>
    <property type="match status" value="1"/>
</dbReference>
<dbReference type="InterPro" id="IPR036392">
    <property type="entry name" value="PLAT/LH2_dom_sf"/>
</dbReference>
<evidence type="ECO:0000259" key="1">
    <source>
        <dbReference type="PROSITE" id="PS50095"/>
    </source>
</evidence>
<proteinExistence type="predicted"/>
<organism evidence="2 3">
    <name type="scientific">Lysinibacillus fusiformis</name>
    <dbReference type="NCBI Taxonomy" id="28031"/>
    <lineage>
        <taxon>Bacteria</taxon>
        <taxon>Bacillati</taxon>
        <taxon>Bacillota</taxon>
        <taxon>Bacilli</taxon>
        <taxon>Bacillales</taxon>
        <taxon>Bacillaceae</taxon>
        <taxon>Lysinibacillus</taxon>
    </lineage>
</organism>
<dbReference type="EMBL" id="MECQ01000006">
    <property type="protein sequence ID" value="ODV53466.1"/>
    <property type="molecule type" value="Genomic_DNA"/>
</dbReference>
<evidence type="ECO:0000313" key="2">
    <source>
        <dbReference type="EMBL" id="ODV53466.1"/>
    </source>
</evidence>
<comment type="caution">
    <text evidence="2">The sequence shown here is derived from an EMBL/GenBank/DDBJ whole genome shotgun (WGS) entry which is preliminary data.</text>
</comment>
<dbReference type="PROSITE" id="PS50095">
    <property type="entry name" value="PLAT"/>
    <property type="match status" value="1"/>
</dbReference>
<name>A0A1E4QZ35_9BACI</name>